<dbReference type="RefSeq" id="WP_336497253.1">
    <property type="nucleotide sequence ID" value="NZ_JBAWSY010000004.1"/>
</dbReference>
<evidence type="ECO:0000313" key="2">
    <source>
        <dbReference type="EMBL" id="MEI4769702.1"/>
    </source>
</evidence>
<comment type="caution">
    <text evidence="2">The sequence shown here is derived from an EMBL/GenBank/DDBJ whole genome shotgun (WGS) entry which is preliminary data.</text>
</comment>
<evidence type="ECO:0000256" key="1">
    <source>
        <dbReference type="SAM" id="MobiDB-lite"/>
    </source>
</evidence>
<protein>
    <submittedName>
        <fullName evidence="2">Uncharacterized protein</fullName>
    </submittedName>
</protein>
<accession>A0ABU8F3V9</accession>
<reference evidence="2 3" key="1">
    <citation type="submission" date="2024-01" db="EMBL/GenBank/DDBJ databases">
        <title>Seven novel Bacillus-like species.</title>
        <authorList>
            <person name="Liu G."/>
        </authorList>
    </citation>
    <scope>NUCLEOTIDE SEQUENCE [LARGE SCALE GENOMIC DNA]</scope>
    <source>
        <strain evidence="2 3">FJAT-51614</strain>
    </source>
</reference>
<organism evidence="2 3">
    <name type="scientific">Psychrobacillus mangrovi</name>
    <dbReference type="NCBI Taxonomy" id="3117745"/>
    <lineage>
        <taxon>Bacteria</taxon>
        <taxon>Bacillati</taxon>
        <taxon>Bacillota</taxon>
        <taxon>Bacilli</taxon>
        <taxon>Bacillales</taxon>
        <taxon>Bacillaceae</taxon>
        <taxon>Psychrobacillus</taxon>
    </lineage>
</organism>
<sequence>MGYIIPVQPIQSQIYANRMSMDDYNFAHISNINGVKMKSTFDEHLEDQEQVLKEDEDNDEQSSYDKYPTNPPLFKTFIQPNPVNLSPKIAEISGKGITINTYV</sequence>
<name>A0ABU8F3V9_9BACI</name>
<dbReference type="EMBL" id="JBAWSY010000004">
    <property type="protein sequence ID" value="MEI4769702.1"/>
    <property type="molecule type" value="Genomic_DNA"/>
</dbReference>
<feature type="region of interest" description="Disordered" evidence="1">
    <location>
        <begin position="51"/>
        <end position="71"/>
    </location>
</feature>
<evidence type="ECO:0000313" key="3">
    <source>
        <dbReference type="Proteomes" id="UP001364890"/>
    </source>
</evidence>
<keyword evidence="3" id="KW-1185">Reference proteome</keyword>
<feature type="compositionally biased region" description="Acidic residues" evidence="1">
    <location>
        <begin position="51"/>
        <end position="62"/>
    </location>
</feature>
<gene>
    <name evidence="2" type="ORF">WAX74_08575</name>
</gene>
<proteinExistence type="predicted"/>
<dbReference type="Proteomes" id="UP001364890">
    <property type="component" value="Unassembled WGS sequence"/>
</dbReference>